<sequence length="185" mass="19321">MISMQKFEGYLTRLPVAAVAAYVALVVLFAFTTVQTVIEILGSRDAAASAAEILQTLEARRATPPPAVRADISVPTGSAFLEGQTASVASAVLLQRVLAATKRVNGNTLSSQVDVQGPLAKSGFVSATFNIELASASLQPLLYDLEAGMPFLFIDGLVVQTASGSADNSKLRLVLGISAQRQNAK</sequence>
<keyword evidence="1" id="KW-1133">Transmembrane helix</keyword>
<dbReference type="RefSeq" id="WP_071915597.1">
    <property type="nucleotide sequence ID" value="NZ_CP017637.1"/>
</dbReference>
<proteinExistence type="predicted"/>
<name>A0A1L3FJJ1_BRAJP</name>
<reference evidence="2 3" key="1">
    <citation type="submission" date="2016-11" db="EMBL/GenBank/DDBJ databases">
        <title>Complete Genome Sequence of Bradyrhizobium sp. strain J5, an isolated from soybean nodule in Hokkaido.</title>
        <authorList>
            <person name="Kanehara K."/>
        </authorList>
    </citation>
    <scope>NUCLEOTIDE SEQUENCE [LARGE SCALE GENOMIC DNA]</scope>
    <source>
        <strain evidence="2 3">J5</strain>
    </source>
</reference>
<protein>
    <recommendedName>
        <fullName evidence="4">General secretion pathway protein GspM</fullName>
    </recommendedName>
</protein>
<dbReference type="Pfam" id="PF10741">
    <property type="entry name" value="T2SSM_b"/>
    <property type="match status" value="1"/>
</dbReference>
<dbReference type="EMBL" id="CP017637">
    <property type="protein sequence ID" value="APG13496.1"/>
    <property type="molecule type" value="Genomic_DNA"/>
</dbReference>
<feature type="transmembrane region" description="Helical" evidence="1">
    <location>
        <begin position="12"/>
        <end position="31"/>
    </location>
</feature>
<keyword evidence="1" id="KW-0812">Transmembrane</keyword>
<evidence type="ECO:0000256" key="1">
    <source>
        <dbReference type="SAM" id="Phobius"/>
    </source>
</evidence>
<dbReference type="NCBIfam" id="NF040576">
    <property type="entry name" value="T2SS_GspM_XpsM"/>
    <property type="match status" value="1"/>
</dbReference>
<keyword evidence="1" id="KW-0472">Membrane</keyword>
<evidence type="ECO:0008006" key="4">
    <source>
        <dbReference type="Google" id="ProtNLM"/>
    </source>
</evidence>
<dbReference type="InterPro" id="IPR034756">
    <property type="entry name" value="T2SSM_b"/>
</dbReference>
<dbReference type="AlphaFoldDB" id="A0A1L3FJJ1"/>
<dbReference type="Proteomes" id="UP000181962">
    <property type="component" value="Chromosome"/>
</dbReference>
<evidence type="ECO:0000313" key="2">
    <source>
        <dbReference type="EMBL" id="APG13496.1"/>
    </source>
</evidence>
<accession>A0A1L3FJJ1</accession>
<evidence type="ECO:0000313" key="3">
    <source>
        <dbReference type="Proteomes" id="UP000181962"/>
    </source>
</evidence>
<gene>
    <name evidence="2" type="ORF">BKD09_34600</name>
</gene>
<organism evidence="2 3">
    <name type="scientific">Bradyrhizobium japonicum</name>
    <dbReference type="NCBI Taxonomy" id="375"/>
    <lineage>
        <taxon>Bacteria</taxon>
        <taxon>Pseudomonadati</taxon>
        <taxon>Pseudomonadota</taxon>
        <taxon>Alphaproteobacteria</taxon>
        <taxon>Hyphomicrobiales</taxon>
        <taxon>Nitrobacteraceae</taxon>
        <taxon>Bradyrhizobium</taxon>
    </lineage>
</organism>